<name>A0A0A1U1F9_ENTIV</name>
<keyword evidence="3" id="KW-1185">Reference proteome</keyword>
<dbReference type="InterPro" id="IPR035969">
    <property type="entry name" value="Rab-GAP_TBC_sf"/>
</dbReference>
<evidence type="ECO:0000313" key="2">
    <source>
        <dbReference type="EMBL" id="ELP87879.1"/>
    </source>
</evidence>
<dbReference type="GO" id="GO:0051301">
    <property type="term" value="P:cell division"/>
    <property type="evidence" value="ECO:0007669"/>
    <property type="project" value="UniProtKB-KW"/>
</dbReference>
<dbReference type="EMBL" id="KB206783">
    <property type="protein sequence ID" value="ELP87879.1"/>
    <property type="molecule type" value="Genomic_DNA"/>
</dbReference>
<dbReference type="SUPFAM" id="SSF47923">
    <property type="entry name" value="Ypt/Rab-GAP domain of gyp1p"/>
    <property type="match status" value="2"/>
</dbReference>
<dbReference type="RefSeq" id="XP_004254650.1">
    <property type="nucleotide sequence ID" value="XM_004254602.1"/>
</dbReference>
<feature type="domain" description="Rab-GAP TBC" evidence="1">
    <location>
        <begin position="47"/>
        <end position="232"/>
    </location>
</feature>
<dbReference type="PANTHER" id="PTHR22957">
    <property type="entry name" value="TBC1 DOMAIN FAMILY MEMBER GTPASE-ACTIVATING PROTEIN"/>
    <property type="match status" value="1"/>
</dbReference>
<dbReference type="Proteomes" id="UP000014680">
    <property type="component" value="Unassembled WGS sequence"/>
</dbReference>
<gene>
    <name evidence="2" type="ORF">EIN_274660</name>
</gene>
<dbReference type="SMART" id="SM00164">
    <property type="entry name" value="TBC"/>
    <property type="match status" value="1"/>
</dbReference>
<dbReference type="GeneID" id="14886883"/>
<protein>
    <submittedName>
        <fullName evidence="2">Cell division control protein, putative</fullName>
    </submittedName>
</protein>
<proteinExistence type="predicted"/>
<dbReference type="InterPro" id="IPR000195">
    <property type="entry name" value="Rab-GAP-TBC_dom"/>
</dbReference>
<organism evidence="2 3">
    <name type="scientific">Entamoeba invadens IP1</name>
    <dbReference type="NCBI Taxonomy" id="370355"/>
    <lineage>
        <taxon>Eukaryota</taxon>
        <taxon>Amoebozoa</taxon>
        <taxon>Evosea</taxon>
        <taxon>Archamoebae</taxon>
        <taxon>Mastigamoebida</taxon>
        <taxon>Entamoebidae</taxon>
        <taxon>Entamoeba</taxon>
    </lineage>
</organism>
<dbReference type="AlphaFoldDB" id="A0A0A1U1F9"/>
<dbReference type="GO" id="GO:0005096">
    <property type="term" value="F:GTPase activator activity"/>
    <property type="evidence" value="ECO:0007669"/>
    <property type="project" value="TreeGrafter"/>
</dbReference>
<dbReference type="OrthoDB" id="10263206at2759"/>
<dbReference type="KEGG" id="eiv:EIN_274660"/>
<dbReference type="Pfam" id="PF00566">
    <property type="entry name" value="RabGAP-TBC"/>
    <property type="match status" value="1"/>
</dbReference>
<evidence type="ECO:0000313" key="3">
    <source>
        <dbReference type="Proteomes" id="UP000014680"/>
    </source>
</evidence>
<evidence type="ECO:0000259" key="1">
    <source>
        <dbReference type="PROSITE" id="PS50086"/>
    </source>
</evidence>
<dbReference type="OMA" id="NIDGVHR"/>
<dbReference type="PROSITE" id="PS50086">
    <property type="entry name" value="TBC_RABGAP"/>
    <property type="match status" value="1"/>
</dbReference>
<dbReference type="VEuPathDB" id="AmoebaDB:EIN_274660"/>
<keyword evidence="2" id="KW-0131">Cell cycle</keyword>
<accession>A0A0A1U1F9</accession>
<sequence>MSSATPKRSIIDFLQQTVSSESPDFVNQIQQLRQLVLTQAMPKYDEYEPLTIRGQVWKLLSGIYTLDDTEYINCKDKPYPRLEKIGKDFLRTFGDKEPIIYQMRGCVDNLVRLLRVTCLITSLQNVNYMQGMNVLAGMFLIVMPELDSFFMLKKMILEMIPTYFGNECIDGTTYGCQLVYNCIKSFDQRLYRSLSYKKFDPCCLNQRITSLSTCSGPIEEVQILWDYYLACGCYNVVYITAAQILMKRNLLLKSSCPKVVMSQLEEVKAKKLIFIAEMVKLQIPSKLFDQIQIHTTSFKGNPFYKKK</sequence>
<dbReference type="Gene3D" id="1.10.8.270">
    <property type="entry name" value="putative rabgap domain of human tbc1 domain family member 14 like domains"/>
    <property type="match status" value="1"/>
</dbReference>
<dbReference type="PANTHER" id="PTHR22957:SF263">
    <property type="entry name" value="MITOTIC CHECK POINT PROTEIN BUB2"/>
    <property type="match status" value="1"/>
</dbReference>
<keyword evidence="2" id="KW-0132">Cell division</keyword>
<reference evidence="2 3" key="1">
    <citation type="submission" date="2012-10" db="EMBL/GenBank/DDBJ databases">
        <authorList>
            <person name="Zafar N."/>
            <person name="Inman J."/>
            <person name="Hall N."/>
            <person name="Lorenzi H."/>
            <person name="Caler E."/>
        </authorList>
    </citation>
    <scope>NUCLEOTIDE SEQUENCE [LARGE SCALE GENOMIC DNA]</scope>
    <source>
        <strain evidence="2 3">IP1</strain>
    </source>
</reference>
<dbReference type="Gene3D" id="1.10.472.80">
    <property type="entry name" value="Ypt/Rab-GAP domain of gyp1p, domain 3"/>
    <property type="match status" value="1"/>
</dbReference>